<organism evidence="4 5">
    <name type="scientific">Candidatus Criblamydia sequanensis CRIB-18</name>
    <dbReference type="NCBI Taxonomy" id="1437425"/>
    <lineage>
        <taxon>Bacteria</taxon>
        <taxon>Pseudomonadati</taxon>
        <taxon>Chlamydiota</taxon>
        <taxon>Chlamydiia</taxon>
        <taxon>Parachlamydiales</taxon>
        <taxon>Candidatus Criblamydiaceae</taxon>
        <taxon>Candidatus Criblamydia</taxon>
    </lineage>
</organism>
<dbReference type="EMBL" id="CCEJ010000012">
    <property type="protein sequence ID" value="CDR35086.1"/>
    <property type="molecule type" value="Genomic_DNA"/>
</dbReference>
<dbReference type="Proteomes" id="UP000031552">
    <property type="component" value="Unassembled WGS sequence"/>
</dbReference>
<dbReference type="PANTHER" id="PTHR33515:SF1">
    <property type="entry name" value="RIBOSOME-BINDING FACTOR A, CHLOROPLASTIC-RELATED"/>
    <property type="match status" value="1"/>
</dbReference>
<sequence>MAINRTDRLNSLLKEVISDVIKRQVKNPLVAELITVTRVDITKDLKHAKVYVSVIGDEHVQKKTLEALTSAAGFIAVNSSKEVVMRFFPALHFYLDDSVEKHMRIEEILKEIHEEEEGRPKGNDEDDREES</sequence>
<comment type="subunit">
    <text evidence="2">Monomer. Binds 30S ribosomal subunits, but not 50S ribosomal subunits or 70S ribosomes.</text>
</comment>
<dbReference type="GO" id="GO:0043024">
    <property type="term" value="F:ribosomal small subunit binding"/>
    <property type="evidence" value="ECO:0007669"/>
    <property type="project" value="TreeGrafter"/>
</dbReference>
<reference evidence="4" key="1">
    <citation type="submission" date="2013-12" db="EMBL/GenBank/DDBJ databases">
        <authorList>
            <person name="Linke B."/>
        </authorList>
    </citation>
    <scope>NUCLEOTIDE SEQUENCE [LARGE SCALE GENOMIC DNA]</scope>
    <source>
        <strain evidence="4">CRIB-18</strain>
    </source>
</reference>
<accession>A0A090D140</accession>
<dbReference type="NCBIfam" id="TIGR00082">
    <property type="entry name" value="rbfA"/>
    <property type="match status" value="1"/>
</dbReference>
<comment type="function">
    <text evidence="2">One of several proteins that assist in the late maturation steps of the functional core of the 30S ribosomal subunit. Associates with free 30S ribosomal subunits (but not with 30S subunits that are part of 70S ribosomes or polysomes). Required for efficient processing of 16S rRNA. May interact with the 5'-terminal helix region of 16S rRNA.</text>
</comment>
<dbReference type="HAMAP" id="MF_00003">
    <property type="entry name" value="RbfA"/>
    <property type="match status" value="1"/>
</dbReference>
<dbReference type="OrthoDB" id="21494at2"/>
<dbReference type="GO" id="GO:0030490">
    <property type="term" value="P:maturation of SSU-rRNA"/>
    <property type="evidence" value="ECO:0007669"/>
    <property type="project" value="UniProtKB-UniRule"/>
</dbReference>
<dbReference type="PANTHER" id="PTHR33515">
    <property type="entry name" value="RIBOSOME-BINDING FACTOR A, CHLOROPLASTIC-RELATED"/>
    <property type="match status" value="1"/>
</dbReference>
<reference evidence="4" key="2">
    <citation type="submission" date="2014-09" db="EMBL/GenBank/DDBJ databases">
        <title>Criblamydia sequanensis harbors a mega-plasmid encoding arsenite resistance.</title>
        <authorList>
            <person name="Bertelli C."/>
            <person name="Goesmann A."/>
            <person name="Greub G."/>
        </authorList>
    </citation>
    <scope>NUCLEOTIDE SEQUENCE [LARGE SCALE GENOMIC DNA]</scope>
    <source>
        <strain evidence="4">CRIB-18</strain>
    </source>
</reference>
<dbReference type="InterPro" id="IPR000238">
    <property type="entry name" value="RbfA"/>
</dbReference>
<evidence type="ECO:0000256" key="2">
    <source>
        <dbReference type="HAMAP-Rule" id="MF_00003"/>
    </source>
</evidence>
<keyword evidence="2" id="KW-0963">Cytoplasm</keyword>
<name>A0A090D140_9BACT</name>
<dbReference type="SUPFAM" id="SSF89919">
    <property type="entry name" value="Ribosome-binding factor A, RbfA"/>
    <property type="match status" value="1"/>
</dbReference>
<dbReference type="Gene3D" id="3.30.300.20">
    <property type="match status" value="1"/>
</dbReference>
<dbReference type="Pfam" id="PF02033">
    <property type="entry name" value="RBFA"/>
    <property type="match status" value="1"/>
</dbReference>
<comment type="subcellular location">
    <subcellularLocation>
        <location evidence="2">Cytoplasm</location>
    </subcellularLocation>
</comment>
<feature type="compositionally biased region" description="Basic and acidic residues" evidence="3">
    <location>
        <begin position="111"/>
        <end position="123"/>
    </location>
</feature>
<evidence type="ECO:0000313" key="4">
    <source>
        <dbReference type="EMBL" id="CDR35086.1"/>
    </source>
</evidence>
<dbReference type="GO" id="GO:0005829">
    <property type="term" value="C:cytosol"/>
    <property type="evidence" value="ECO:0007669"/>
    <property type="project" value="TreeGrafter"/>
</dbReference>
<dbReference type="eggNOG" id="COG0858">
    <property type="taxonomic scope" value="Bacteria"/>
</dbReference>
<evidence type="ECO:0000313" key="5">
    <source>
        <dbReference type="Proteomes" id="UP000031552"/>
    </source>
</evidence>
<dbReference type="InterPro" id="IPR023799">
    <property type="entry name" value="RbfA_dom_sf"/>
</dbReference>
<comment type="similarity">
    <text evidence="2">Belongs to the RbfA family.</text>
</comment>
<protein>
    <recommendedName>
        <fullName evidence="2">Ribosome-binding factor A</fullName>
    </recommendedName>
</protein>
<evidence type="ECO:0000256" key="3">
    <source>
        <dbReference type="SAM" id="MobiDB-lite"/>
    </source>
</evidence>
<gene>
    <name evidence="2 4" type="primary">rbfA</name>
    <name evidence="4" type="ORF">CSEC_2280</name>
</gene>
<feature type="region of interest" description="Disordered" evidence="3">
    <location>
        <begin position="111"/>
        <end position="131"/>
    </location>
</feature>
<keyword evidence="5" id="KW-1185">Reference proteome</keyword>
<dbReference type="InterPro" id="IPR015946">
    <property type="entry name" value="KH_dom-like_a/b"/>
</dbReference>
<comment type="caution">
    <text evidence="4">The sequence shown here is derived from an EMBL/GenBank/DDBJ whole genome shotgun (WGS) entry which is preliminary data.</text>
</comment>
<dbReference type="AlphaFoldDB" id="A0A090D140"/>
<dbReference type="STRING" id="1437425.CSEC_2280"/>
<keyword evidence="1 2" id="KW-0690">Ribosome biogenesis</keyword>
<proteinExistence type="inferred from homology"/>
<evidence type="ECO:0000256" key="1">
    <source>
        <dbReference type="ARBA" id="ARBA00022517"/>
    </source>
</evidence>
<dbReference type="RefSeq" id="WP_041018630.1">
    <property type="nucleotide sequence ID" value="NZ_CCEJ010000012.1"/>
</dbReference>